<dbReference type="EMBL" id="UINC01015281">
    <property type="protein sequence ID" value="SVA64464.1"/>
    <property type="molecule type" value="Genomic_DNA"/>
</dbReference>
<evidence type="ECO:0000313" key="1">
    <source>
        <dbReference type="EMBL" id="SVA64464.1"/>
    </source>
</evidence>
<feature type="non-terminal residue" evidence="1">
    <location>
        <position position="83"/>
    </location>
</feature>
<reference evidence="1" key="1">
    <citation type="submission" date="2018-05" db="EMBL/GenBank/DDBJ databases">
        <authorList>
            <person name="Lanie J.A."/>
            <person name="Ng W.-L."/>
            <person name="Kazmierczak K.M."/>
            <person name="Andrzejewski T.M."/>
            <person name="Davidsen T.M."/>
            <person name="Wayne K.J."/>
            <person name="Tettelin H."/>
            <person name="Glass J.I."/>
            <person name="Rusch D."/>
            <person name="Podicherti R."/>
            <person name="Tsui H.-C.T."/>
            <person name="Winkler M.E."/>
        </authorList>
    </citation>
    <scope>NUCLEOTIDE SEQUENCE</scope>
</reference>
<dbReference type="AlphaFoldDB" id="A0A381XI79"/>
<sequence>MPIPEALKNTWDEAVLLTESGEPEKALELLRSEAWDACENGAQQARTMRFAGDAGTALGEEDTANQRRHWQRAHKNYRKALNF</sequence>
<accession>A0A381XI79</accession>
<name>A0A381XI79_9ZZZZ</name>
<organism evidence="1">
    <name type="scientific">marine metagenome</name>
    <dbReference type="NCBI Taxonomy" id="408172"/>
    <lineage>
        <taxon>unclassified sequences</taxon>
        <taxon>metagenomes</taxon>
        <taxon>ecological metagenomes</taxon>
    </lineage>
</organism>
<proteinExistence type="predicted"/>
<gene>
    <name evidence="1" type="ORF">METZ01_LOCUS117318</name>
</gene>
<protein>
    <submittedName>
        <fullName evidence="1">Uncharacterized protein</fullName>
    </submittedName>
</protein>